<dbReference type="OrthoDB" id="2019666at2759"/>
<name>A0A6G1JAR5_9PLEO</name>
<dbReference type="SUPFAM" id="SSF55729">
    <property type="entry name" value="Acyl-CoA N-acyltransferases (Nat)"/>
    <property type="match status" value="1"/>
</dbReference>
<evidence type="ECO:0000313" key="2">
    <source>
        <dbReference type="EMBL" id="KAF2687255.1"/>
    </source>
</evidence>
<dbReference type="Proteomes" id="UP000799291">
    <property type="component" value="Unassembled WGS sequence"/>
</dbReference>
<protein>
    <recommendedName>
        <fullName evidence="1">N-acetyltransferase domain-containing protein</fullName>
    </recommendedName>
</protein>
<gene>
    <name evidence="2" type="ORF">K458DRAFT_415517</name>
</gene>
<proteinExistence type="predicted"/>
<evidence type="ECO:0000259" key="1">
    <source>
        <dbReference type="Pfam" id="PF13508"/>
    </source>
</evidence>
<dbReference type="InterPro" id="IPR000182">
    <property type="entry name" value="GNAT_dom"/>
</dbReference>
<dbReference type="EMBL" id="MU005575">
    <property type="protein sequence ID" value="KAF2687255.1"/>
    <property type="molecule type" value="Genomic_DNA"/>
</dbReference>
<accession>A0A6G1JAR5</accession>
<dbReference type="GO" id="GO:0016747">
    <property type="term" value="F:acyltransferase activity, transferring groups other than amino-acyl groups"/>
    <property type="evidence" value="ECO:0007669"/>
    <property type="project" value="InterPro"/>
</dbReference>
<reference evidence="2" key="1">
    <citation type="journal article" date="2020" name="Stud. Mycol.">
        <title>101 Dothideomycetes genomes: a test case for predicting lifestyles and emergence of pathogens.</title>
        <authorList>
            <person name="Haridas S."/>
            <person name="Albert R."/>
            <person name="Binder M."/>
            <person name="Bloem J."/>
            <person name="Labutti K."/>
            <person name="Salamov A."/>
            <person name="Andreopoulos B."/>
            <person name="Baker S."/>
            <person name="Barry K."/>
            <person name="Bills G."/>
            <person name="Bluhm B."/>
            <person name="Cannon C."/>
            <person name="Castanera R."/>
            <person name="Culley D."/>
            <person name="Daum C."/>
            <person name="Ezra D."/>
            <person name="Gonzalez J."/>
            <person name="Henrissat B."/>
            <person name="Kuo A."/>
            <person name="Liang C."/>
            <person name="Lipzen A."/>
            <person name="Lutzoni F."/>
            <person name="Magnuson J."/>
            <person name="Mondo S."/>
            <person name="Nolan M."/>
            <person name="Ohm R."/>
            <person name="Pangilinan J."/>
            <person name="Park H.-J."/>
            <person name="Ramirez L."/>
            <person name="Alfaro M."/>
            <person name="Sun H."/>
            <person name="Tritt A."/>
            <person name="Yoshinaga Y."/>
            <person name="Zwiers L.-H."/>
            <person name="Turgeon B."/>
            <person name="Goodwin S."/>
            <person name="Spatafora J."/>
            <person name="Crous P."/>
            <person name="Grigoriev I."/>
        </authorList>
    </citation>
    <scope>NUCLEOTIDE SEQUENCE</scope>
    <source>
        <strain evidence="2">CBS 122367</strain>
    </source>
</reference>
<dbReference type="CDD" id="cd04301">
    <property type="entry name" value="NAT_SF"/>
    <property type="match status" value="1"/>
</dbReference>
<dbReference type="InterPro" id="IPR016181">
    <property type="entry name" value="Acyl_CoA_acyltransferase"/>
</dbReference>
<organism evidence="2 3">
    <name type="scientific">Lentithecium fluviatile CBS 122367</name>
    <dbReference type="NCBI Taxonomy" id="1168545"/>
    <lineage>
        <taxon>Eukaryota</taxon>
        <taxon>Fungi</taxon>
        <taxon>Dikarya</taxon>
        <taxon>Ascomycota</taxon>
        <taxon>Pezizomycotina</taxon>
        <taxon>Dothideomycetes</taxon>
        <taxon>Pleosporomycetidae</taxon>
        <taxon>Pleosporales</taxon>
        <taxon>Massarineae</taxon>
        <taxon>Lentitheciaceae</taxon>
        <taxon>Lentithecium</taxon>
    </lineage>
</organism>
<feature type="domain" description="N-acetyltransferase" evidence="1">
    <location>
        <begin position="53"/>
        <end position="104"/>
    </location>
</feature>
<dbReference type="AlphaFoldDB" id="A0A6G1JAR5"/>
<dbReference type="Gene3D" id="3.40.630.30">
    <property type="match status" value="1"/>
</dbReference>
<dbReference type="Pfam" id="PF13508">
    <property type="entry name" value="Acetyltransf_7"/>
    <property type="match status" value="1"/>
</dbReference>
<evidence type="ECO:0000313" key="3">
    <source>
        <dbReference type="Proteomes" id="UP000799291"/>
    </source>
</evidence>
<sequence length="216" mass="23754">MSAWAKKGIVSTHPRSFASQLTRKGRRVKMNAVRLRSQSLPEAGENTHMRAILRGELVGHAFATRWLYEGRQICLVTQLCVKPEFRRKGVATQLLSKLKEDERGVGFGILGSHPAAIMAALWGFGNGLENVDLGVVKKHAHELMATSPVDYVKNAILSGSLLGGDGDGEPEKRSDGSICCAITNFYVEHKEPIAVLEEVRKTEDWPLVSCLRDMSS</sequence>
<keyword evidence="3" id="KW-1185">Reference proteome</keyword>